<gene>
    <name evidence="2" type="ordered locus">Ppro_3250</name>
</gene>
<dbReference type="OrthoDB" id="1489171at2"/>
<accession>A1AU23</accession>
<evidence type="ECO:0000313" key="3">
    <source>
        <dbReference type="Proteomes" id="UP000006732"/>
    </source>
</evidence>
<dbReference type="Proteomes" id="UP000006732">
    <property type="component" value="Chromosome"/>
</dbReference>
<dbReference type="AlphaFoldDB" id="A1AU23"/>
<dbReference type="Gene3D" id="3.40.50.300">
    <property type="entry name" value="P-loop containing nucleotide triphosphate hydrolases"/>
    <property type="match status" value="1"/>
</dbReference>
<organism evidence="2 3">
    <name type="scientific">Pelobacter propionicus (strain DSM 2379 / NBRC 103807 / OttBd1)</name>
    <dbReference type="NCBI Taxonomy" id="338966"/>
    <lineage>
        <taxon>Bacteria</taxon>
        <taxon>Pseudomonadati</taxon>
        <taxon>Thermodesulfobacteriota</taxon>
        <taxon>Desulfuromonadia</taxon>
        <taxon>Desulfuromonadales</taxon>
        <taxon>Desulfuromonadaceae</taxon>
        <taxon>Pelobacter</taxon>
    </lineage>
</organism>
<reference evidence="2 3" key="1">
    <citation type="submission" date="2006-10" db="EMBL/GenBank/DDBJ databases">
        <title>Complete sequence of chromosome of Pelobacter propionicus DSM 2379.</title>
        <authorList>
            <consortium name="US DOE Joint Genome Institute"/>
            <person name="Copeland A."/>
            <person name="Lucas S."/>
            <person name="Lapidus A."/>
            <person name="Barry K."/>
            <person name="Detter J.C."/>
            <person name="Glavina del Rio T."/>
            <person name="Hammon N."/>
            <person name="Israni S."/>
            <person name="Dalin E."/>
            <person name="Tice H."/>
            <person name="Pitluck S."/>
            <person name="Saunders E."/>
            <person name="Brettin T."/>
            <person name="Bruce D."/>
            <person name="Han C."/>
            <person name="Tapia R."/>
            <person name="Schmutz J."/>
            <person name="Larimer F."/>
            <person name="Land M."/>
            <person name="Hauser L."/>
            <person name="Kyrpides N."/>
            <person name="Kim E."/>
            <person name="Lovley D."/>
            <person name="Richardson P."/>
        </authorList>
    </citation>
    <scope>NUCLEOTIDE SEQUENCE [LARGE SCALE GENOMIC DNA]</scope>
    <source>
        <strain evidence="3">DSM 2379 / NBRC 103807 / OttBd1</strain>
    </source>
</reference>
<protein>
    <recommendedName>
        <fullName evidence="1">ATPase AAA-type core domain-containing protein</fullName>
    </recommendedName>
</protein>
<dbReference type="EMBL" id="CP000482">
    <property type="protein sequence ID" value="ABL00844.1"/>
    <property type="molecule type" value="Genomic_DNA"/>
</dbReference>
<dbReference type="Pfam" id="PF00004">
    <property type="entry name" value="AAA"/>
    <property type="match status" value="1"/>
</dbReference>
<dbReference type="SUPFAM" id="SSF52540">
    <property type="entry name" value="P-loop containing nucleoside triphosphate hydrolases"/>
    <property type="match status" value="1"/>
</dbReference>
<proteinExistence type="predicted"/>
<sequence>MTEQELRDSLDEHFTPARPAIHNYVERDRVDTNFRDALHEPGFQVMVYGPTGVGKSSLVWSTLDKLGLTYYRFGFDDGITESNLFPKIMQKLGFEKVTTDKKTYESGTSVLTSAGVKIWNLITFKGAFGANSKKIDEQVFVPYHNDADVDAVAEALMKLDCVLFLDDLEKIKNDDIKKLLAHLGKKMSDLSGSLKTNSKIIYAGISQEVSKLISLDQSLRDRLADQMLEKLHDSEVKQIFTKGWSAVGFDYSEIDLDHIASLCCGYARYAHWIGKQSVLHAFRASRHRLESSDINDAIEFIITRYRDDYQTRIDKATGHKGGHRIREAILYAMAECNEIEVSFDYIVNNASKIRNIDFKKTQISGPLGELKKPARGSLLEDGRMTGYHRFTDLMLKPYIRMLRLGY</sequence>
<feature type="domain" description="ATPase AAA-type core" evidence="1">
    <location>
        <begin position="45"/>
        <end position="224"/>
    </location>
</feature>
<keyword evidence="3" id="KW-1185">Reference proteome</keyword>
<dbReference type="KEGG" id="ppd:Ppro_3250"/>
<dbReference type="RefSeq" id="WP_011737061.1">
    <property type="nucleotide sequence ID" value="NC_008609.1"/>
</dbReference>
<dbReference type="GO" id="GO:0005524">
    <property type="term" value="F:ATP binding"/>
    <property type="evidence" value="ECO:0007669"/>
    <property type="project" value="InterPro"/>
</dbReference>
<name>A1AU23_PELPD</name>
<dbReference type="eggNOG" id="COG1474">
    <property type="taxonomic scope" value="Bacteria"/>
</dbReference>
<dbReference type="HOGENOM" id="CLU_677662_0_0_7"/>
<evidence type="ECO:0000313" key="2">
    <source>
        <dbReference type="EMBL" id="ABL00844.1"/>
    </source>
</evidence>
<dbReference type="InterPro" id="IPR003959">
    <property type="entry name" value="ATPase_AAA_core"/>
</dbReference>
<evidence type="ECO:0000259" key="1">
    <source>
        <dbReference type="Pfam" id="PF00004"/>
    </source>
</evidence>
<dbReference type="GO" id="GO:0016887">
    <property type="term" value="F:ATP hydrolysis activity"/>
    <property type="evidence" value="ECO:0007669"/>
    <property type="project" value="InterPro"/>
</dbReference>
<dbReference type="InterPro" id="IPR027417">
    <property type="entry name" value="P-loop_NTPase"/>
</dbReference>